<protein>
    <submittedName>
        <fullName evidence="1">Uncharacterized protein</fullName>
    </submittedName>
</protein>
<name>A0ACC1RYG9_9APHY</name>
<reference evidence="1" key="1">
    <citation type="submission" date="2022-07" db="EMBL/GenBank/DDBJ databases">
        <title>Genome Sequence of Phlebia brevispora.</title>
        <authorList>
            <person name="Buettner E."/>
        </authorList>
    </citation>
    <scope>NUCLEOTIDE SEQUENCE</scope>
    <source>
        <strain evidence="1">MPL23</strain>
    </source>
</reference>
<accession>A0ACC1RYG9</accession>
<gene>
    <name evidence="1" type="ORF">NM688_g8018</name>
</gene>
<organism evidence="1 2">
    <name type="scientific">Phlebia brevispora</name>
    <dbReference type="NCBI Taxonomy" id="194682"/>
    <lineage>
        <taxon>Eukaryota</taxon>
        <taxon>Fungi</taxon>
        <taxon>Dikarya</taxon>
        <taxon>Basidiomycota</taxon>
        <taxon>Agaricomycotina</taxon>
        <taxon>Agaricomycetes</taxon>
        <taxon>Polyporales</taxon>
        <taxon>Meruliaceae</taxon>
        <taxon>Phlebia</taxon>
    </lineage>
</organism>
<keyword evidence="2" id="KW-1185">Reference proteome</keyword>
<dbReference type="Proteomes" id="UP001148662">
    <property type="component" value="Unassembled WGS sequence"/>
</dbReference>
<proteinExistence type="predicted"/>
<sequence>MSSNASNEEASLMYELCNGAVRLSEAIDTAQQVVFALFSALRIYALWNRNAFLFPLIMALLLVPVVTGIYYFTTVTAYHLGPPFNTCAIATTLSIADLQRVLLAMNIAQMILSSKNFDYMDPFLNMLTPILISRFMINLRRIDENSRTMSEPTFSRFSAVEFHLPSSFVGNLGEQLGRDSDVDGSETVRASDAETAEMQTSTTPTPDTTCHGRKSDEIQEVMRESC</sequence>
<evidence type="ECO:0000313" key="1">
    <source>
        <dbReference type="EMBL" id="KAJ3528281.1"/>
    </source>
</evidence>
<comment type="caution">
    <text evidence="1">The sequence shown here is derived from an EMBL/GenBank/DDBJ whole genome shotgun (WGS) entry which is preliminary data.</text>
</comment>
<evidence type="ECO:0000313" key="2">
    <source>
        <dbReference type="Proteomes" id="UP001148662"/>
    </source>
</evidence>
<dbReference type="EMBL" id="JANHOG010002031">
    <property type="protein sequence ID" value="KAJ3528281.1"/>
    <property type="molecule type" value="Genomic_DNA"/>
</dbReference>